<keyword evidence="1" id="KW-1133">Transmembrane helix</keyword>
<protein>
    <submittedName>
        <fullName evidence="2">HEAT repeat domain-containing protein</fullName>
    </submittedName>
</protein>
<name>A0ABT0THI7_9FLAO</name>
<gene>
    <name evidence="2" type="ORF">NAT47_07970</name>
</gene>
<evidence type="ECO:0000256" key="1">
    <source>
        <dbReference type="SAM" id="Phobius"/>
    </source>
</evidence>
<dbReference type="RefSeq" id="WP_250581872.1">
    <property type="nucleotide sequence ID" value="NZ_JAMLJN010000005.1"/>
</dbReference>
<dbReference type="SUPFAM" id="SSF48371">
    <property type="entry name" value="ARM repeat"/>
    <property type="match status" value="1"/>
</dbReference>
<evidence type="ECO:0000313" key="2">
    <source>
        <dbReference type="EMBL" id="MCL9770352.1"/>
    </source>
</evidence>
<evidence type="ECO:0000313" key="3">
    <source>
        <dbReference type="Proteomes" id="UP001203342"/>
    </source>
</evidence>
<reference evidence="2 3" key="1">
    <citation type="submission" date="2022-05" db="EMBL/GenBank/DDBJ databases">
        <title>Flavobacterium sp., isolated from activated sludge.</title>
        <authorList>
            <person name="Ran Q."/>
        </authorList>
    </citation>
    <scope>NUCLEOTIDE SEQUENCE [LARGE SCALE GENOMIC DNA]</scope>
    <source>
        <strain evidence="2 3">HXWNR69</strain>
    </source>
</reference>
<feature type="transmembrane region" description="Helical" evidence="1">
    <location>
        <begin position="12"/>
        <end position="33"/>
    </location>
</feature>
<dbReference type="Gene3D" id="1.25.10.10">
    <property type="entry name" value="Leucine-rich Repeat Variant"/>
    <property type="match status" value="1"/>
</dbReference>
<dbReference type="EMBL" id="JAMLJN010000005">
    <property type="protein sequence ID" value="MCL9770352.1"/>
    <property type="molecule type" value="Genomic_DNA"/>
</dbReference>
<dbReference type="InterPro" id="IPR016024">
    <property type="entry name" value="ARM-type_fold"/>
</dbReference>
<keyword evidence="1" id="KW-0472">Membrane</keyword>
<dbReference type="InterPro" id="IPR011989">
    <property type="entry name" value="ARM-like"/>
</dbReference>
<comment type="caution">
    <text evidence="2">The sequence shown here is derived from an EMBL/GenBank/DDBJ whole genome shotgun (WGS) entry which is preliminary data.</text>
</comment>
<keyword evidence="1" id="KW-0812">Transmembrane</keyword>
<keyword evidence="3" id="KW-1185">Reference proteome</keyword>
<accession>A0ABT0THI7</accession>
<organism evidence="2 3">
    <name type="scientific">Flavobacterium fragile</name>
    <dbReference type="NCBI Taxonomy" id="2949085"/>
    <lineage>
        <taxon>Bacteria</taxon>
        <taxon>Pseudomonadati</taxon>
        <taxon>Bacteroidota</taxon>
        <taxon>Flavobacteriia</taxon>
        <taxon>Flavobacteriales</taxon>
        <taxon>Flavobacteriaceae</taxon>
        <taxon>Flavobacterium</taxon>
    </lineage>
</organism>
<sequence>MIELINNIPDTLIGIFIFNIVVVNIGMLLIFIYNNPIAFDDKKNKKIKNIFNELLSELILNENKIELKQNHVIKQLKVLEKKRMKTIFIKTLKEYAIFLKGKEFEALTEIYKSINLHINDIKDLDSNRVNSILNALERLNRFKIKVDREKIKALQKHKSPEVRELANSYTLNIYNDLDIYEFLDFTNEPLTPWQQLEYFQLITNNIEAPVINFSKWIDPKYDNSLILLALDLCGHYKQKNASTAIQIMLNISTDSRVRIKLIKTLGIINDTDAIEFLIQIFKIESEKKCKIEIIRSLGYLGYKNKNVIIFLENLIENETNISIKKAAIIGLNRVSYSFTALEKRIYNFDIEKSTKEELKVI</sequence>
<dbReference type="Proteomes" id="UP001203342">
    <property type="component" value="Unassembled WGS sequence"/>
</dbReference>
<proteinExistence type="predicted"/>